<organism evidence="2 3">
    <name type="scientific">Musa balbisiana</name>
    <name type="common">Banana</name>
    <dbReference type="NCBI Taxonomy" id="52838"/>
    <lineage>
        <taxon>Eukaryota</taxon>
        <taxon>Viridiplantae</taxon>
        <taxon>Streptophyta</taxon>
        <taxon>Embryophyta</taxon>
        <taxon>Tracheophyta</taxon>
        <taxon>Spermatophyta</taxon>
        <taxon>Magnoliopsida</taxon>
        <taxon>Liliopsida</taxon>
        <taxon>Zingiberales</taxon>
        <taxon>Musaceae</taxon>
        <taxon>Musa</taxon>
    </lineage>
</organism>
<name>A0A4S8K398_MUSBA</name>
<keyword evidence="1" id="KW-0812">Transmembrane</keyword>
<evidence type="ECO:0000313" key="2">
    <source>
        <dbReference type="EMBL" id="THU69261.1"/>
    </source>
</evidence>
<protein>
    <submittedName>
        <fullName evidence="2">Uncharacterized protein</fullName>
    </submittedName>
</protein>
<reference evidence="2 3" key="1">
    <citation type="journal article" date="2019" name="Nat. Plants">
        <title>Genome sequencing of Musa balbisiana reveals subgenome evolution and function divergence in polyploid bananas.</title>
        <authorList>
            <person name="Yao X."/>
        </authorList>
    </citation>
    <scope>NUCLEOTIDE SEQUENCE [LARGE SCALE GENOMIC DNA]</scope>
    <source>
        <strain evidence="3">cv. DH-PKW</strain>
        <tissue evidence="2">Leaves</tissue>
    </source>
</reference>
<evidence type="ECO:0000256" key="1">
    <source>
        <dbReference type="SAM" id="Phobius"/>
    </source>
</evidence>
<keyword evidence="3" id="KW-1185">Reference proteome</keyword>
<keyword evidence="1" id="KW-1133">Transmembrane helix</keyword>
<proteinExistence type="predicted"/>
<gene>
    <name evidence="2" type="ORF">C4D60_Mb08t12540</name>
</gene>
<feature type="transmembrane region" description="Helical" evidence="1">
    <location>
        <begin position="12"/>
        <end position="30"/>
    </location>
</feature>
<dbReference type="AlphaFoldDB" id="A0A4S8K398"/>
<accession>A0A4S8K398</accession>
<feature type="transmembrane region" description="Helical" evidence="1">
    <location>
        <begin position="50"/>
        <end position="71"/>
    </location>
</feature>
<dbReference type="EMBL" id="PYDT01000002">
    <property type="protein sequence ID" value="THU69261.1"/>
    <property type="molecule type" value="Genomic_DNA"/>
</dbReference>
<sequence>MADMHNKIPNVYLVTFSICSNLEGSLINIVSHIKYLKRGGIEFKVSSKTYYLSTMKMSFVLVFTFGLVIILSKTGVEGRLLEENPFGSSLRGVQVKEYVHADNKVVFSSSSAGGSNNEEAKKDINSIPGENKVKAAADASVGYSFGVTKDAENDKMFDASRMARTRPTDNLPHHHCLCGSAGCP</sequence>
<evidence type="ECO:0000313" key="3">
    <source>
        <dbReference type="Proteomes" id="UP000317650"/>
    </source>
</evidence>
<keyword evidence="1" id="KW-0472">Membrane</keyword>
<dbReference type="Proteomes" id="UP000317650">
    <property type="component" value="Chromosome 8"/>
</dbReference>
<comment type="caution">
    <text evidence="2">The sequence shown here is derived from an EMBL/GenBank/DDBJ whole genome shotgun (WGS) entry which is preliminary data.</text>
</comment>